<reference evidence="2 3" key="1">
    <citation type="submission" date="2019-04" db="EMBL/GenBank/DDBJ databases">
        <title>Friends and foes A comparative genomics study of 23 Aspergillus species from section Flavi.</title>
        <authorList>
            <consortium name="DOE Joint Genome Institute"/>
            <person name="Kjaerbolling I."/>
            <person name="Vesth T."/>
            <person name="Frisvad J.C."/>
            <person name="Nybo J.L."/>
            <person name="Theobald S."/>
            <person name="Kildgaard S."/>
            <person name="Isbrandt T."/>
            <person name="Kuo A."/>
            <person name="Sato A."/>
            <person name="Lyhne E.K."/>
            <person name="Kogle M.E."/>
            <person name="Wiebenga A."/>
            <person name="Kun R.S."/>
            <person name="Lubbers R.J."/>
            <person name="Makela M.R."/>
            <person name="Barry K."/>
            <person name="Chovatia M."/>
            <person name="Clum A."/>
            <person name="Daum C."/>
            <person name="Haridas S."/>
            <person name="He G."/>
            <person name="LaButti K."/>
            <person name="Lipzen A."/>
            <person name="Mondo S."/>
            <person name="Riley R."/>
            <person name="Salamov A."/>
            <person name="Simmons B.A."/>
            <person name="Magnuson J.K."/>
            <person name="Henrissat B."/>
            <person name="Mortensen U.H."/>
            <person name="Larsen T.O."/>
            <person name="Devries R.P."/>
            <person name="Grigoriev I.V."/>
            <person name="Machida M."/>
            <person name="Baker S.E."/>
            <person name="Andersen M.R."/>
        </authorList>
    </citation>
    <scope>NUCLEOTIDE SEQUENCE [LARGE SCALE GENOMIC DNA]</scope>
    <source>
        <strain evidence="2 3">CBS 151.66</strain>
    </source>
</reference>
<organism evidence="2 3">
    <name type="scientific">Aspergillus leporis</name>
    <dbReference type="NCBI Taxonomy" id="41062"/>
    <lineage>
        <taxon>Eukaryota</taxon>
        <taxon>Fungi</taxon>
        <taxon>Dikarya</taxon>
        <taxon>Ascomycota</taxon>
        <taxon>Pezizomycotina</taxon>
        <taxon>Eurotiomycetes</taxon>
        <taxon>Eurotiomycetidae</taxon>
        <taxon>Eurotiales</taxon>
        <taxon>Aspergillaceae</taxon>
        <taxon>Aspergillus</taxon>
        <taxon>Aspergillus subgen. Circumdati</taxon>
    </lineage>
</organism>
<dbReference type="Proteomes" id="UP000326565">
    <property type="component" value="Unassembled WGS sequence"/>
</dbReference>
<feature type="transmembrane region" description="Helical" evidence="1">
    <location>
        <begin position="100"/>
        <end position="120"/>
    </location>
</feature>
<sequence>MPLSFSFPCSCSHISLYCVSLTPLTMSFKAHVTFPRNWQETLCPCPPVLVSNQYTIRGQPTQPLHTKPPVKDGQVKYTSSPDEQTASGGWVPLPVLTHPFFLSHSFLTFVATLVYYYYFFSGVPHSVGRLGQISGALVYHWVFDRIRSCHVTHSVGSQCWLPLILIHPTSSLITHLVFTLRPT</sequence>
<keyword evidence="1" id="KW-0472">Membrane</keyword>
<dbReference type="EMBL" id="ML732244">
    <property type="protein sequence ID" value="KAB8072553.1"/>
    <property type="molecule type" value="Genomic_DNA"/>
</dbReference>
<evidence type="ECO:0000313" key="2">
    <source>
        <dbReference type="EMBL" id="KAB8072553.1"/>
    </source>
</evidence>
<protein>
    <submittedName>
        <fullName evidence="2">Uncharacterized protein</fullName>
    </submittedName>
</protein>
<proteinExistence type="predicted"/>
<evidence type="ECO:0000313" key="3">
    <source>
        <dbReference type="Proteomes" id="UP000326565"/>
    </source>
</evidence>
<dbReference type="AlphaFoldDB" id="A0A5N5WVJ3"/>
<evidence type="ECO:0000256" key="1">
    <source>
        <dbReference type="SAM" id="Phobius"/>
    </source>
</evidence>
<accession>A0A5N5WVJ3</accession>
<keyword evidence="1" id="KW-1133">Transmembrane helix</keyword>
<keyword evidence="1" id="KW-0812">Transmembrane</keyword>
<keyword evidence="3" id="KW-1185">Reference proteome</keyword>
<name>A0A5N5WVJ3_9EURO</name>
<gene>
    <name evidence="2" type="ORF">BDV29DRAFT_177088</name>
</gene>